<organism evidence="1 2">
    <name type="scientific">Plasmodiophora brassicae</name>
    <name type="common">Clubroot disease agent</name>
    <dbReference type="NCBI Taxonomy" id="37360"/>
    <lineage>
        <taxon>Eukaryota</taxon>
        <taxon>Sar</taxon>
        <taxon>Rhizaria</taxon>
        <taxon>Endomyxa</taxon>
        <taxon>Phytomyxea</taxon>
        <taxon>Plasmodiophorida</taxon>
        <taxon>Plasmodiophoridae</taxon>
        <taxon>Plasmodiophora</taxon>
    </lineage>
</organism>
<dbReference type="OrthoDB" id="120976at2759"/>
<gene>
    <name evidence="1" type="ORF">PBRA_000391</name>
</gene>
<dbReference type="GO" id="GO:0005096">
    <property type="term" value="F:GTPase activator activity"/>
    <property type="evidence" value="ECO:0007669"/>
    <property type="project" value="InterPro"/>
</dbReference>
<proteinExistence type="predicted"/>
<evidence type="ECO:0000313" key="1">
    <source>
        <dbReference type="EMBL" id="CEO94606.1"/>
    </source>
</evidence>
<dbReference type="Pfam" id="PF13516">
    <property type="entry name" value="LRR_6"/>
    <property type="match status" value="2"/>
</dbReference>
<dbReference type="GO" id="GO:0005634">
    <property type="term" value="C:nucleus"/>
    <property type="evidence" value="ECO:0007669"/>
    <property type="project" value="TreeGrafter"/>
</dbReference>
<accession>A0A0G4IHD1</accession>
<reference evidence="1 2" key="1">
    <citation type="submission" date="2015-02" db="EMBL/GenBank/DDBJ databases">
        <authorList>
            <person name="Chooi Y.-H."/>
        </authorList>
    </citation>
    <scope>NUCLEOTIDE SEQUENCE [LARGE SCALE GENOMIC DNA]</scope>
    <source>
        <strain evidence="1">E3</strain>
    </source>
</reference>
<dbReference type="Gene3D" id="3.80.10.10">
    <property type="entry name" value="Ribonuclease Inhibitor"/>
    <property type="match status" value="1"/>
</dbReference>
<protein>
    <recommendedName>
        <fullName evidence="3">CARMIL pleckstrin homology domain-containing protein</fullName>
    </recommendedName>
</protein>
<dbReference type="InterPro" id="IPR032675">
    <property type="entry name" value="LRR_dom_sf"/>
</dbReference>
<feature type="non-terminal residue" evidence="1">
    <location>
        <position position="1"/>
    </location>
</feature>
<dbReference type="GO" id="GO:0005829">
    <property type="term" value="C:cytosol"/>
    <property type="evidence" value="ECO:0007669"/>
    <property type="project" value="TreeGrafter"/>
</dbReference>
<dbReference type="GO" id="GO:0031267">
    <property type="term" value="F:small GTPase binding"/>
    <property type="evidence" value="ECO:0007669"/>
    <property type="project" value="TreeGrafter"/>
</dbReference>
<dbReference type="AlphaFoldDB" id="A0A0G4IHD1"/>
<evidence type="ECO:0008006" key="3">
    <source>
        <dbReference type="Google" id="ProtNLM"/>
    </source>
</evidence>
<keyword evidence="2" id="KW-1185">Reference proteome</keyword>
<sequence>LQSSPTMASCVEDVDCGTVVRMLDHGVAAESDDDWRTVPMGETTQEFLSVLENVMSASDRRTAWVHLDTVVHRWVTEMANAGAQCPCRSVTAKTDVSDAVESRHSTEDPPAVACPLNDYQQDTIGSILSDIKQTAVYCDEVPVAYRSSSFHNRVVMMTEYRLVVLPTGRPRLGKRAPIVSGSILQITSVDVNDNTVSVELGNGSILNVRQPERAESQFLTCLVERLQGVRRSWPDEERARLPSGCRYPDPSAADRDDVVGTYGAICDRDGIQGRSRFVDYLDRCRAQGDTTLNLRDALGVFRYEEGAHLRALSAVCTSLRYTADLFDRIDASNLAIGDPGVQAIASMMTGVSRVQLVNLSNVRCASRAMAALGSALHRQAPNWLRHLDVSNNVIGDKGMAHVMTALTQTGTRLKHLNCCRCGLGARAFEAIATYMSAVPSLETLNVSDNAPGATGLDWIEENLHHLDRLRVLRLGHCSGPGAQLDSILRHIADRVVGRLRFLDVSRNRLLNDAVLHVGACLRHTPTMATVAMADVRLTKQSATMLLENAASNGHDGVEFVLDLSGNDCPGSVSPWPDALQTMARATPDQVVRNVVALNLSSCGINPVEFIAVCKALESVPSLMVLDLGGNVHRRLFGKETGGQAGRALADLCNRNGNLKIVSVRGRPGAPMGAAAVSELVDGLMGNTTLTALNVSSNAISKHTYDLIVKLLVRSPNIRHVDLDGNRPAWPILQSFCDGLLSSVTGLVSGMPRDDLLHCVTNERTRDDVDDVCARLANLLRDNAARVPVERCPRLQRALRDADWIKSKAAAPAL</sequence>
<dbReference type="EMBL" id="CDSF01000001">
    <property type="protein sequence ID" value="CEO94606.1"/>
    <property type="molecule type" value="Genomic_DNA"/>
</dbReference>
<dbReference type="SMART" id="SM00368">
    <property type="entry name" value="LRR_RI"/>
    <property type="match status" value="5"/>
</dbReference>
<dbReference type="Proteomes" id="UP000039324">
    <property type="component" value="Unassembled WGS sequence"/>
</dbReference>
<name>A0A0G4IHD1_PLABS</name>
<dbReference type="InterPro" id="IPR027038">
    <property type="entry name" value="RanGap"/>
</dbReference>
<dbReference type="InterPro" id="IPR001611">
    <property type="entry name" value="Leu-rich_rpt"/>
</dbReference>
<dbReference type="SUPFAM" id="SSF52047">
    <property type="entry name" value="RNI-like"/>
    <property type="match status" value="1"/>
</dbReference>
<dbReference type="GO" id="GO:0006913">
    <property type="term" value="P:nucleocytoplasmic transport"/>
    <property type="evidence" value="ECO:0007669"/>
    <property type="project" value="TreeGrafter"/>
</dbReference>
<dbReference type="GO" id="GO:0048471">
    <property type="term" value="C:perinuclear region of cytoplasm"/>
    <property type="evidence" value="ECO:0007669"/>
    <property type="project" value="TreeGrafter"/>
</dbReference>
<dbReference type="PANTHER" id="PTHR24113">
    <property type="entry name" value="RAN GTPASE-ACTIVATING PROTEIN 1"/>
    <property type="match status" value="1"/>
</dbReference>
<evidence type="ECO:0000313" key="2">
    <source>
        <dbReference type="Proteomes" id="UP000039324"/>
    </source>
</evidence>
<dbReference type="PANTHER" id="PTHR24113:SF15">
    <property type="entry name" value="NACHT DOMAIN-CONTAINING PROTEIN"/>
    <property type="match status" value="1"/>
</dbReference>